<feature type="transmembrane region" description="Helical" evidence="1">
    <location>
        <begin position="156"/>
        <end position="184"/>
    </location>
</feature>
<feature type="transmembrane region" description="Helical" evidence="1">
    <location>
        <begin position="109"/>
        <end position="128"/>
    </location>
</feature>
<reference evidence="2 3" key="1">
    <citation type="submission" date="2019-05" db="EMBL/GenBank/DDBJ databases">
        <title>Dyadobacter AR-3-8 sp. nov., isolated from arctic soil.</title>
        <authorList>
            <person name="Chaudhary D.K."/>
        </authorList>
    </citation>
    <scope>NUCLEOTIDE SEQUENCE [LARGE SCALE GENOMIC DNA]</scope>
    <source>
        <strain evidence="2 3">AR-3-8</strain>
    </source>
</reference>
<dbReference type="RefSeq" id="WP_137339789.1">
    <property type="nucleotide sequence ID" value="NZ_BSQH01000007.1"/>
</dbReference>
<evidence type="ECO:0000256" key="1">
    <source>
        <dbReference type="SAM" id="Phobius"/>
    </source>
</evidence>
<dbReference type="Proteomes" id="UP000304900">
    <property type="component" value="Unassembled WGS sequence"/>
</dbReference>
<gene>
    <name evidence="2" type="ORF">FDK13_09685</name>
</gene>
<proteinExistence type="predicted"/>
<dbReference type="OrthoDB" id="102112at2"/>
<feature type="transmembrane region" description="Helical" evidence="1">
    <location>
        <begin position="191"/>
        <end position="209"/>
    </location>
</feature>
<keyword evidence="1" id="KW-0472">Membrane</keyword>
<sequence length="436" mass="50487">MSLQDSSHTSSGWKAYEKIALRTALIYAVISTIPFTPDFYTQDFDAGFNVNSYTFRWFDAISQNKPWFFASQEGKNYTGWFITVLVCALAGFLWNILDKKRKDYERLYYWFYVAARYGIALRMSWFAWAKVFPVQMPFPTISQLNTNLGDFTPGKLYWLTTGVSPFFEVFAGVFELLATILILYRRTTTTGALMMIAILVPIWFVNIGYDAGVELTSMHILSLSLLLLVPDSKKFYEILIEHKPVALTYIPKIEFSDRWKNNARLVFKYGFILIFIVYRGFGYGNLYANGKSFKLPLDDGIPGVSGIYNVSEFKINNQTIPYSAGDTVRWQNVIFEKFNSISVKIDKPFQVNTKNSIRTTEFYGSIGRYYYGYKADTLKHVFTLSNRADTASKLVLHYQHPDDNHFILYGLNERKDSVYVVLTKIDKKYPLEQKRK</sequence>
<evidence type="ECO:0008006" key="4">
    <source>
        <dbReference type="Google" id="ProtNLM"/>
    </source>
</evidence>
<dbReference type="AlphaFoldDB" id="A0A4U6DCY5"/>
<keyword evidence="3" id="KW-1185">Reference proteome</keyword>
<feature type="transmembrane region" description="Helical" evidence="1">
    <location>
        <begin position="266"/>
        <end position="288"/>
    </location>
</feature>
<evidence type="ECO:0000313" key="3">
    <source>
        <dbReference type="Proteomes" id="UP000304900"/>
    </source>
</evidence>
<dbReference type="EMBL" id="SZVO01000004">
    <property type="protein sequence ID" value="TKT92244.1"/>
    <property type="molecule type" value="Genomic_DNA"/>
</dbReference>
<keyword evidence="1" id="KW-0812">Transmembrane</keyword>
<feature type="transmembrane region" description="Helical" evidence="1">
    <location>
        <begin position="77"/>
        <end position="97"/>
    </location>
</feature>
<protein>
    <recommendedName>
        <fullName evidence="4">DoxX family protein</fullName>
    </recommendedName>
</protein>
<comment type="caution">
    <text evidence="2">The sequence shown here is derived from an EMBL/GenBank/DDBJ whole genome shotgun (WGS) entry which is preliminary data.</text>
</comment>
<organism evidence="2 3">
    <name type="scientific">Dyadobacter frigoris</name>
    <dbReference type="NCBI Taxonomy" id="2576211"/>
    <lineage>
        <taxon>Bacteria</taxon>
        <taxon>Pseudomonadati</taxon>
        <taxon>Bacteroidota</taxon>
        <taxon>Cytophagia</taxon>
        <taxon>Cytophagales</taxon>
        <taxon>Spirosomataceae</taxon>
        <taxon>Dyadobacter</taxon>
    </lineage>
</organism>
<keyword evidence="1" id="KW-1133">Transmembrane helix</keyword>
<evidence type="ECO:0000313" key="2">
    <source>
        <dbReference type="EMBL" id="TKT92244.1"/>
    </source>
</evidence>
<accession>A0A4U6DCY5</accession>
<name>A0A4U6DCY5_9BACT</name>